<dbReference type="InterPro" id="IPR035914">
    <property type="entry name" value="Sperma_CUB_dom_sf"/>
</dbReference>
<dbReference type="PANTHER" id="PTHR24251">
    <property type="entry name" value="OVOCHYMASE-RELATED"/>
    <property type="match status" value="1"/>
</dbReference>
<dbReference type="PANTHER" id="PTHR24251:SF37">
    <property type="entry name" value="CUB DOMAIN-CONTAINING PROTEIN"/>
    <property type="match status" value="1"/>
</dbReference>
<evidence type="ECO:0000256" key="1">
    <source>
        <dbReference type="ARBA" id="ARBA00022737"/>
    </source>
</evidence>
<feature type="region of interest" description="Disordered" evidence="4">
    <location>
        <begin position="393"/>
        <end position="437"/>
    </location>
</feature>
<evidence type="ECO:0000259" key="6">
    <source>
        <dbReference type="PROSITE" id="PS01180"/>
    </source>
</evidence>
<sequence>MEDCSICSCDSVEIYDGTNQYGSRLSKSCGSSLPVPVYSTGRNIFMKFTSDKSVTGGGFVAHYRVLNSSSGCPAIIPGASAGVIYSPNFPWSYTAYSSCDWRIEAPSGERVHLKFIRFHVGYYSNCDYSYVEVRDGYYNSLLGKYCGSQIPASVSSSSNSLTVKFRSSYATYSGFLALYQTGYSFPTDAPAYRPFYPTTRSAYHSCSSHSSETTFYLESSSSTTIRSGYGGFWNTRAPYSSCTFKISTETGYNLELTLDAMNVYSCSSCSCGYLKVRDGSSSSDPLLGEYCGTVNYGTVTSTGNHLYVDFNSDSSRTSFRATVRSRRGSSVNVAAIVVPIVVAVVLFSIIFVVIKCTKINRSAGPAGSSRVNDVPLQPFSDAPLLATIGPSLSSGTQQVDVPPPHPNPATAPDELPPSTDYSQGFTNFAEGGGYVQG</sequence>
<dbReference type="Proteomes" id="UP000225706">
    <property type="component" value="Unassembled WGS sequence"/>
</dbReference>
<dbReference type="Gene3D" id="2.60.120.290">
    <property type="entry name" value="Spermadhesin, CUB domain"/>
    <property type="match status" value="3"/>
</dbReference>
<keyword evidence="8" id="KW-1185">Reference proteome</keyword>
<evidence type="ECO:0000256" key="2">
    <source>
        <dbReference type="ARBA" id="ARBA00023157"/>
    </source>
</evidence>
<dbReference type="Pfam" id="PF00431">
    <property type="entry name" value="CUB"/>
    <property type="match status" value="3"/>
</dbReference>
<keyword evidence="5" id="KW-0472">Membrane</keyword>
<keyword evidence="1" id="KW-0677">Repeat</keyword>
<keyword evidence="5" id="KW-1133">Transmembrane helix</keyword>
<feature type="domain" description="CUB" evidence="6">
    <location>
        <begin position="206"/>
        <end position="336"/>
    </location>
</feature>
<comment type="caution">
    <text evidence="7">The sequence shown here is derived from an EMBL/GenBank/DDBJ whole genome shotgun (WGS) entry which is preliminary data.</text>
</comment>
<dbReference type="InterPro" id="IPR000859">
    <property type="entry name" value="CUB_dom"/>
</dbReference>
<dbReference type="FunFam" id="2.60.120.290:FF:000005">
    <property type="entry name" value="Procollagen C-endopeptidase enhancer 1"/>
    <property type="match status" value="1"/>
</dbReference>
<proteinExistence type="predicted"/>
<reference evidence="8" key="1">
    <citation type="journal article" date="2017" name="bioRxiv">
        <title>Comparative analysis of the genomes of Stylophora pistillata and Acropora digitifera provides evidence for extensive differences between species of corals.</title>
        <authorList>
            <person name="Voolstra C.R."/>
            <person name="Li Y."/>
            <person name="Liew Y.J."/>
            <person name="Baumgarten S."/>
            <person name="Zoccola D."/>
            <person name="Flot J.-F."/>
            <person name="Tambutte S."/>
            <person name="Allemand D."/>
            <person name="Aranda M."/>
        </authorList>
    </citation>
    <scope>NUCLEOTIDE SEQUENCE [LARGE SCALE GENOMIC DNA]</scope>
</reference>
<dbReference type="STRING" id="50429.A0A2B4SJE3"/>
<dbReference type="EMBL" id="LSMT01000081">
    <property type="protein sequence ID" value="PFX28545.1"/>
    <property type="molecule type" value="Genomic_DNA"/>
</dbReference>
<dbReference type="SMART" id="SM00042">
    <property type="entry name" value="CUB"/>
    <property type="match status" value="2"/>
</dbReference>
<dbReference type="OrthoDB" id="6345439at2759"/>
<name>A0A2B4SJE3_STYPI</name>
<evidence type="ECO:0000313" key="8">
    <source>
        <dbReference type="Proteomes" id="UP000225706"/>
    </source>
</evidence>
<organism evidence="7 8">
    <name type="scientific">Stylophora pistillata</name>
    <name type="common">Smooth cauliflower coral</name>
    <dbReference type="NCBI Taxonomy" id="50429"/>
    <lineage>
        <taxon>Eukaryota</taxon>
        <taxon>Metazoa</taxon>
        <taxon>Cnidaria</taxon>
        <taxon>Anthozoa</taxon>
        <taxon>Hexacorallia</taxon>
        <taxon>Scleractinia</taxon>
        <taxon>Astrocoeniina</taxon>
        <taxon>Pocilloporidae</taxon>
        <taxon>Stylophora</taxon>
    </lineage>
</organism>
<keyword evidence="2 3" id="KW-1015">Disulfide bond</keyword>
<dbReference type="AlphaFoldDB" id="A0A2B4SJE3"/>
<dbReference type="SUPFAM" id="SSF49854">
    <property type="entry name" value="Spermadhesin, CUB domain"/>
    <property type="match status" value="3"/>
</dbReference>
<keyword evidence="5" id="KW-0812">Transmembrane</keyword>
<comment type="caution">
    <text evidence="3">Lacks conserved residue(s) required for the propagation of feature annotation.</text>
</comment>
<feature type="transmembrane region" description="Helical" evidence="5">
    <location>
        <begin position="333"/>
        <end position="354"/>
    </location>
</feature>
<protein>
    <submittedName>
        <fullName evidence="7">Tolloid-like protein 2</fullName>
    </submittedName>
</protein>
<gene>
    <name evidence="7" type="primary">tll2</name>
    <name evidence="7" type="ORF">AWC38_SpisGene6688</name>
</gene>
<evidence type="ECO:0000256" key="5">
    <source>
        <dbReference type="SAM" id="Phobius"/>
    </source>
</evidence>
<feature type="domain" description="CUB" evidence="6">
    <location>
        <begin position="1"/>
        <end position="66"/>
    </location>
</feature>
<accession>A0A2B4SJE3</accession>
<evidence type="ECO:0000256" key="3">
    <source>
        <dbReference type="PROSITE-ProRule" id="PRU00059"/>
    </source>
</evidence>
<feature type="domain" description="CUB" evidence="6">
    <location>
        <begin position="72"/>
        <end position="182"/>
    </location>
</feature>
<evidence type="ECO:0000313" key="7">
    <source>
        <dbReference type="EMBL" id="PFX28545.1"/>
    </source>
</evidence>
<feature type="disulfide bond" evidence="3">
    <location>
        <begin position="72"/>
        <end position="99"/>
    </location>
</feature>
<evidence type="ECO:0000256" key="4">
    <source>
        <dbReference type="SAM" id="MobiDB-lite"/>
    </source>
</evidence>
<dbReference type="PROSITE" id="PS01180">
    <property type="entry name" value="CUB"/>
    <property type="match status" value="3"/>
</dbReference>
<dbReference type="CDD" id="cd00041">
    <property type="entry name" value="CUB"/>
    <property type="match status" value="3"/>
</dbReference>